<dbReference type="Proteomes" id="UP001500621">
    <property type="component" value="Unassembled WGS sequence"/>
</dbReference>
<name>A0ABP8W938_9ACTN</name>
<reference evidence="2" key="1">
    <citation type="journal article" date="2019" name="Int. J. Syst. Evol. Microbiol.">
        <title>The Global Catalogue of Microorganisms (GCM) 10K type strain sequencing project: providing services to taxonomists for standard genome sequencing and annotation.</title>
        <authorList>
            <consortium name="The Broad Institute Genomics Platform"/>
            <consortium name="The Broad Institute Genome Sequencing Center for Infectious Disease"/>
            <person name="Wu L."/>
            <person name="Ma J."/>
        </authorList>
    </citation>
    <scope>NUCLEOTIDE SEQUENCE [LARGE SCALE GENOMIC DNA]</scope>
    <source>
        <strain evidence="2">JCM 18127</strain>
    </source>
</reference>
<dbReference type="EMBL" id="BAABIM010000002">
    <property type="protein sequence ID" value="GAA4684545.1"/>
    <property type="molecule type" value="Genomic_DNA"/>
</dbReference>
<gene>
    <name evidence="1" type="ORF">GCM10023226_22440</name>
</gene>
<dbReference type="Gene3D" id="3.40.50.150">
    <property type="entry name" value="Vaccinia Virus protein VP39"/>
    <property type="match status" value="1"/>
</dbReference>
<dbReference type="Pfam" id="PF13578">
    <property type="entry name" value="Methyltransf_24"/>
    <property type="match status" value="1"/>
</dbReference>
<evidence type="ECO:0000313" key="2">
    <source>
        <dbReference type="Proteomes" id="UP001500621"/>
    </source>
</evidence>
<proteinExistence type="predicted"/>
<evidence type="ECO:0008006" key="3">
    <source>
        <dbReference type="Google" id="ProtNLM"/>
    </source>
</evidence>
<accession>A0ABP8W938</accession>
<keyword evidence="2" id="KW-1185">Reference proteome</keyword>
<protein>
    <recommendedName>
        <fullName evidence="3">Class I SAM-dependent methyltransferase</fullName>
    </recommendedName>
</protein>
<organism evidence="1 2">
    <name type="scientific">Nocardioides nanhaiensis</name>
    <dbReference type="NCBI Taxonomy" id="1476871"/>
    <lineage>
        <taxon>Bacteria</taxon>
        <taxon>Bacillati</taxon>
        <taxon>Actinomycetota</taxon>
        <taxon>Actinomycetes</taxon>
        <taxon>Propionibacteriales</taxon>
        <taxon>Nocardioidaceae</taxon>
        <taxon>Nocardioides</taxon>
    </lineage>
</organism>
<dbReference type="SUPFAM" id="SSF53335">
    <property type="entry name" value="S-adenosyl-L-methionine-dependent methyltransferases"/>
    <property type="match status" value="1"/>
</dbReference>
<comment type="caution">
    <text evidence="1">The sequence shown here is derived from an EMBL/GenBank/DDBJ whole genome shotgun (WGS) entry which is preliminary data.</text>
</comment>
<evidence type="ECO:0000313" key="1">
    <source>
        <dbReference type="EMBL" id="GAA4684545.1"/>
    </source>
</evidence>
<sequence length="266" mass="29625">MHLDEIRNLHERLLGRNYGSLTVEEVAWLQELVVEHQPRRVLELGTASGLTTGFLARFVAEQGGSRVVTVDHDDTFFGDPSKPNGFLVDQVYPGGPVVVERRTFTTSPSVAMRSVEETYEMAFIDANHQHPWPTIDALCVIPALVGPRVLLMDDLRLYFRQAKGRGIGPKHLFDQFPEARREQAPVSGGNVFRLRVDGLPAAELERIAADCLAIPWTLTNVIAPERLDAVRSALSRHYSAGLVAHFDECTARYNAPTGRAYATRRP</sequence>
<dbReference type="InterPro" id="IPR029063">
    <property type="entry name" value="SAM-dependent_MTases_sf"/>
</dbReference>